<dbReference type="AlphaFoldDB" id="A0A2N3YI84"/>
<keyword evidence="3" id="KW-0411">Iron-sulfur</keyword>
<dbReference type="InterPro" id="IPR039261">
    <property type="entry name" value="FNR_nucleotide-bd"/>
</dbReference>
<dbReference type="Gene3D" id="3.40.50.80">
    <property type="entry name" value="Nucleotide-binding domain of ferredoxin-NADP reductase (FNR) module"/>
    <property type="match status" value="1"/>
</dbReference>
<dbReference type="GO" id="GO:0016491">
    <property type="term" value="F:oxidoreductase activity"/>
    <property type="evidence" value="ECO:0007669"/>
    <property type="project" value="InterPro"/>
</dbReference>
<dbReference type="InterPro" id="IPR001433">
    <property type="entry name" value="OxRdtase_FAD/NAD-bd"/>
</dbReference>
<dbReference type="OrthoDB" id="9796486at2"/>
<dbReference type="GO" id="GO:0051537">
    <property type="term" value="F:2 iron, 2 sulfur cluster binding"/>
    <property type="evidence" value="ECO:0007669"/>
    <property type="project" value="UniProtKB-KW"/>
</dbReference>
<dbReference type="SUPFAM" id="SSF52343">
    <property type="entry name" value="Ferredoxin reductase-like, C-terminal NADP-linked domain"/>
    <property type="match status" value="1"/>
</dbReference>
<dbReference type="InterPro" id="IPR008333">
    <property type="entry name" value="Cbr1-like_FAD-bd_dom"/>
</dbReference>
<keyword evidence="2" id="KW-0001">2Fe-2S</keyword>
<name>A0A2N3YI84_9MICO</name>
<protein>
    <submittedName>
        <fullName evidence="5">Ferredoxin-NADP reductase</fullName>
    </submittedName>
</protein>
<comment type="caution">
    <text evidence="5">The sequence shown here is derived from an EMBL/GenBank/DDBJ whole genome shotgun (WGS) entry which is preliminary data.</text>
</comment>
<dbReference type="RefSeq" id="WP_101395101.1">
    <property type="nucleotide sequence ID" value="NZ_PJNE01000001.1"/>
</dbReference>
<evidence type="ECO:0000256" key="2">
    <source>
        <dbReference type="ARBA" id="ARBA00022714"/>
    </source>
</evidence>
<dbReference type="PANTHER" id="PTHR47354:SF5">
    <property type="entry name" value="PROTEIN RFBI"/>
    <property type="match status" value="1"/>
</dbReference>
<sequence length="254" mass="27635">MSVTAAGEAPPRPGPMPWLRARLDDAWLETRVARTLVLDVPGWAGNDAGQHVDVRLTAEDGYTAQRTYSIASAPEPGRMALTVQRVGDGEASPYLVEEMRPGDELEVRGPIGGWFRWDAAWPEPVLLVGGGSGVVPLMAMIRERVRAGSRVPFHLVYSVRTPDLVIYTNELFALSRTTPGLRVDRLYSRAGLPDVARPPGRLGRDDLPPVTATAVPPRVYVCGPNGFVENATRHLQDLGHDAADIRTERFGPSS</sequence>
<dbReference type="PROSITE" id="PS51384">
    <property type="entry name" value="FAD_FR"/>
    <property type="match status" value="1"/>
</dbReference>
<dbReference type="PANTHER" id="PTHR47354">
    <property type="entry name" value="NADH OXIDOREDUCTASE HCR"/>
    <property type="match status" value="1"/>
</dbReference>
<evidence type="ECO:0000313" key="6">
    <source>
        <dbReference type="Proteomes" id="UP000233781"/>
    </source>
</evidence>
<dbReference type="InterPro" id="IPR017927">
    <property type="entry name" value="FAD-bd_FR_type"/>
</dbReference>
<proteinExistence type="predicted"/>
<keyword evidence="2" id="KW-0479">Metal-binding</keyword>
<dbReference type="EMBL" id="PJNE01000001">
    <property type="protein sequence ID" value="PKW26553.1"/>
    <property type="molecule type" value="Genomic_DNA"/>
</dbReference>
<evidence type="ECO:0000259" key="4">
    <source>
        <dbReference type="PROSITE" id="PS51384"/>
    </source>
</evidence>
<dbReference type="InterPro" id="IPR050415">
    <property type="entry name" value="MRET"/>
</dbReference>
<feature type="domain" description="FAD-binding FR-type" evidence="4">
    <location>
        <begin position="16"/>
        <end position="117"/>
    </location>
</feature>
<dbReference type="Pfam" id="PF00970">
    <property type="entry name" value="FAD_binding_6"/>
    <property type="match status" value="1"/>
</dbReference>
<organism evidence="5 6">
    <name type="scientific">Phycicoccus duodecadis</name>
    <dbReference type="NCBI Taxonomy" id="173053"/>
    <lineage>
        <taxon>Bacteria</taxon>
        <taxon>Bacillati</taxon>
        <taxon>Actinomycetota</taxon>
        <taxon>Actinomycetes</taxon>
        <taxon>Micrococcales</taxon>
        <taxon>Intrasporangiaceae</taxon>
        <taxon>Phycicoccus</taxon>
    </lineage>
</organism>
<dbReference type="CDD" id="cd06217">
    <property type="entry name" value="FNR_iron_sulfur_binding_3"/>
    <property type="match status" value="1"/>
</dbReference>
<evidence type="ECO:0000256" key="3">
    <source>
        <dbReference type="ARBA" id="ARBA00023014"/>
    </source>
</evidence>
<evidence type="ECO:0000256" key="1">
    <source>
        <dbReference type="ARBA" id="ARBA00001974"/>
    </source>
</evidence>
<accession>A0A2N3YI84</accession>
<dbReference type="PRINTS" id="PR00406">
    <property type="entry name" value="CYTB5RDTASE"/>
</dbReference>
<keyword evidence="2" id="KW-0408">Iron</keyword>
<comment type="cofactor">
    <cofactor evidence="1">
        <name>FAD</name>
        <dbReference type="ChEBI" id="CHEBI:57692"/>
    </cofactor>
</comment>
<gene>
    <name evidence="5" type="ORF">ATL31_1367</name>
</gene>
<dbReference type="InterPro" id="IPR017938">
    <property type="entry name" value="Riboflavin_synthase-like_b-brl"/>
</dbReference>
<evidence type="ECO:0000313" key="5">
    <source>
        <dbReference type="EMBL" id="PKW26553.1"/>
    </source>
</evidence>
<keyword evidence="6" id="KW-1185">Reference proteome</keyword>
<dbReference type="Proteomes" id="UP000233781">
    <property type="component" value="Unassembled WGS sequence"/>
</dbReference>
<dbReference type="SUPFAM" id="SSF63380">
    <property type="entry name" value="Riboflavin synthase domain-like"/>
    <property type="match status" value="1"/>
</dbReference>
<dbReference type="Gene3D" id="2.40.30.10">
    <property type="entry name" value="Translation factors"/>
    <property type="match status" value="1"/>
</dbReference>
<reference evidence="5 6" key="1">
    <citation type="submission" date="2017-12" db="EMBL/GenBank/DDBJ databases">
        <title>Sequencing the genomes of 1000 Actinobacteria strains.</title>
        <authorList>
            <person name="Klenk H.-P."/>
        </authorList>
    </citation>
    <scope>NUCLEOTIDE SEQUENCE [LARGE SCALE GENOMIC DNA]</scope>
    <source>
        <strain evidence="5 6">DSM 12806</strain>
    </source>
</reference>
<dbReference type="Pfam" id="PF00175">
    <property type="entry name" value="NAD_binding_1"/>
    <property type="match status" value="1"/>
</dbReference>